<gene>
    <name evidence="2" type="ORF">PF008_g15215</name>
</gene>
<evidence type="ECO:0000256" key="1">
    <source>
        <dbReference type="SAM" id="MobiDB-lite"/>
    </source>
</evidence>
<feature type="region of interest" description="Disordered" evidence="1">
    <location>
        <begin position="79"/>
        <end position="102"/>
    </location>
</feature>
<dbReference type="EMBL" id="QXFY01000979">
    <property type="protein sequence ID" value="KAE9331859.1"/>
    <property type="molecule type" value="Genomic_DNA"/>
</dbReference>
<protein>
    <submittedName>
        <fullName evidence="2">Uncharacterized protein</fullName>
    </submittedName>
</protein>
<reference evidence="2 3" key="1">
    <citation type="submission" date="2018-09" db="EMBL/GenBank/DDBJ databases">
        <title>Genomic investigation of the strawberry pathogen Phytophthora fragariae indicates pathogenicity is determined by transcriptional variation in three key races.</title>
        <authorList>
            <person name="Adams T.M."/>
            <person name="Armitage A.D."/>
            <person name="Sobczyk M.K."/>
            <person name="Bates H.J."/>
            <person name="Dunwell J.M."/>
            <person name="Nellist C.F."/>
            <person name="Harrison R.J."/>
        </authorList>
    </citation>
    <scope>NUCLEOTIDE SEQUENCE [LARGE SCALE GENOMIC DNA]</scope>
    <source>
        <strain evidence="2 3">NOV-77</strain>
    </source>
</reference>
<proteinExistence type="predicted"/>
<evidence type="ECO:0000313" key="2">
    <source>
        <dbReference type="EMBL" id="KAE9331859.1"/>
    </source>
</evidence>
<comment type="caution">
    <text evidence="2">The sequence shown here is derived from an EMBL/GenBank/DDBJ whole genome shotgun (WGS) entry which is preliminary data.</text>
</comment>
<dbReference type="Proteomes" id="UP000486351">
    <property type="component" value="Unassembled WGS sequence"/>
</dbReference>
<dbReference type="AlphaFoldDB" id="A0A6G0RG36"/>
<name>A0A6G0RG36_9STRA</name>
<feature type="compositionally biased region" description="Polar residues" evidence="1">
    <location>
        <begin position="82"/>
        <end position="93"/>
    </location>
</feature>
<accession>A0A6G0RG36</accession>
<organism evidence="2 3">
    <name type="scientific">Phytophthora fragariae</name>
    <dbReference type="NCBI Taxonomy" id="53985"/>
    <lineage>
        <taxon>Eukaryota</taxon>
        <taxon>Sar</taxon>
        <taxon>Stramenopiles</taxon>
        <taxon>Oomycota</taxon>
        <taxon>Peronosporomycetes</taxon>
        <taxon>Peronosporales</taxon>
        <taxon>Peronosporaceae</taxon>
        <taxon>Phytophthora</taxon>
    </lineage>
</organism>
<evidence type="ECO:0000313" key="3">
    <source>
        <dbReference type="Proteomes" id="UP000486351"/>
    </source>
</evidence>
<sequence>MNAGAGLQPAQVLTLGSVSAQARVLLLVPVTGTDLQAGAGLNTGAGLNAGAGITAGVGLNAGGGLNIGGSDKNNGGYALNKAPTQAVQSTAKSRSYYRHLRG</sequence>